<evidence type="ECO:0000313" key="1">
    <source>
        <dbReference type="EMBL" id="VVB03729.1"/>
    </source>
</evidence>
<gene>
    <name evidence="1" type="ORF">ANE_LOCUS14173</name>
</gene>
<name>A0A565BQS7_9BRAS</name>
<dbReference type="AlphaFoldDB" id="A0A565BQS7"/>
<accession>A0A565BQS7</accession>
<dbReference type="Proteomes" id="UP000489600">
    <property type="component" value="Unassembled WGS sequence"/>
</dbReference>
<evidence type="ECO:0000313" key="2">
    <source>
        <dbReference type="Proteomes" id="UP000489600"/>
    </source>
</evidence>
<proteinExistence type="predicted"/>
<dbReference type="OrthoDB" id="1098725at2759"/>
<protein>
    <submittedName>
        <fullName evidence="1">Uncharacterized protein</fullName>
    </submittedName>
</protein>
<dbReference type="EMBL" id="CABITT030000005">
    <property type="protein sequence ID" value="VVB03729.1"/>
    <property type="molecule type" value="Genomic_DNA"/>
</dbReference>
<sequence length="62" mass="6776">MEIASNESLCPISTLIETGSVSLGIPLSAHQFLWDAISFVPSTSDSEVLNQVQERKELDEPD</sequence>
<organism evidence="1 2">
    <name type="scientific">Arabis nemorensis</name>
    <dbReference type="NCBI Taxonomy" id="586526"/>
    <lineage>
        <taxon>Eukaryota</taxon>
        <taxon>Viridiplantae</taxon>
        <taxon>Streptophyta</taxon>
        <taxon>Embryophyta</taxon>
        <taxon>Tracheophyta</taxon>
        <taxon>Spermatophyta</taxon>
        <taxon>Magnoliopsida</taxon>
        <taxon>eudicotyledons</taxon>
        <taxon>Gunneridae</taxon>
        <taxon>Pentapetalae</taxon>
        <taxon>rosids</taxon>
        <taxon>malvids</taxon>
        <taxon>Brassicales</taxon>
        <taxon>Brassicaceae</taxon>
        <taxon>Arabideae</taxon>
        <taxon>Arabis</taxon>
    </lineage>
</organism>
<reference evidence="1" key="1">
    <citation type="submission" date="2019-07" db="EMBL/GenBank/DDBJ databases">
        <authorList>
            <person name="Dittberner H."/>
        </authorList>
    </citation>
    <scope>NUCLEOTIDE SEQUENCE [LARGE SCALE GENOMIC DNA]</scope>
</reference>
<keyword evidence="2" id="KW-1185">Reference proteome</keyword>
<comment type="caution">
    <text evidence="1">The sequence shown here is derived from an EMBL/GenBank/DDBJ whole genome shotgun (WGS) entry which is preliminary data.</text>
</comment>